<accession>A0A4U0RUI3</accession>
<comment type="caution">
    <text evidence="3">The sequence shown here is derived from an EMBL/GenBank/DDBJ whole genome shotgun (WGS) entry which is preliminary data.</text>
</comment>
<feature type="transmembrane region" description="Helical" evidence="2">
    <location>
        <begin position="12"/>
        <end position="36"/>
    </location>
</feature>
<name>A0A4U0RUI3_9ACTN</name>
<sequence length="156" mass="16814">MFRFVRRRRSARVVATVVGVGVGIGVLGCAALVAMAPHNGDPDPQDSDIAICSDVPVHAGYTEDLGSKAQPDKRKREESIPATSHSTNPFPKEGQRCPIIGGVFGSRVYFKAPGLNDGQPVPVTAPTDRKHVLIVRFTKNANNTVTVTHQSMRWQG</sequence>
<evidence type="ECO:0000313" key="3">
    <source>
        <dbReference type="EMBL" id="TJZ99126.1"/>
    </source>
</evidence>
<dbReference type="EMBL" id="SUMC01000117">
    <property type="protein sequence ID" value="TJZ99126.1"/>
    <property type="molecule type" value="Genomic_DNA"/>
</dbReference>
<proteinExistence type="predicted"/>
<organism evidence="3 4">
    <name type="scientific">Actinacidiphila oryziradicis</name>
    <dbReference type="NCBI Taxonomy" id="2571141"/>
    <lineage>
        <taxon>Bacteria</taxon>
        <taxon>Bacillati</taxon>
        <taxon>Actinomycetota</taxon>
        <taxon>Actinomycetes</taxon>
        <taxon>Kitasatosporales</taxon>
        <taxon>Streptomycetaceae</taxon>
        <taxon>Actinacidiphila</taxon>
    </lineage>
</organism>
<reference evidence="3 4" key="1">
    <citation type="submission" date="2019-04" db="EMBL/GenBank/DDBJ databases">
        <title>Streptomyces oryziradicis sp. nov., a novel actinomycete isolated from rhizosphere soil of rice (Oryza sativa L.).</title>
        <authorList>
            <person name="Li C."/>
        </authorList>
    </citation>
    <scope>NUCLEOTIDE SEQUENCE [LARGE SCALE GENOMIC DNA]</scope>
    <source>
        <strain evidence="3 4">NEAU-C40</strain>
    </source>
</reference>
<keyword evidence="2" id="KW-0812">Transmembrane</keyword>
<evidence type="ECO:0000313" key="4">
    <source>
        <dbReference type="Proteomes" id="UP000305778"/>
    </source>
</evidence>
<protein>
    <submittedName>
        <fullName evidence="3">Uncharacterized protein</fullName>
    </submittedName>
</protein>
<feature type="compositionally biased region" description="Basic and acidic residues" evidence="1">
    <location>
        <begin position="70"/>
        <end position="79"/>
    </location>
</feature>
<keyword evidence="4" id="KW-1185">Reference proteome</keyword>
<keyword evidence="2" id="KW-1133">Transmembrane helix</keyword>
<gene>
    <name evidence="3" type="ORF">FCI23_47115</name>
</gene>
<dbReference type="Proteomes" id="UP000305778">
    <property type="component" value="Unassembled WGS sequence"/>
</dbReference>
<dbReference type="AlphaFoldDB" id="A0A4U0RUI3"/>
<evidence type="ECO:0000256" key="1">
    <source>
        <dbReference type="SAM" id="MobiDB-lite"/>
    </source>
</evidence>
<dbReference type="RefSeq" id="WP_136730174.1">
    <property type="nucleotide sequence ID" value="NZ_SUMC01000117.1"/>
</dbReference>
<evidence type="ECO:0000256" key="2">
    <source>
        <dbReference type="SAM" id="Phobius"/>
    </source>
</evidence>
<dbReference type="PROSITE" id="PS51257">
    <property type="entry name" value="PROKAR_LIPOPROTEIN"/>
    <property type="match status" value="1"/>
</dbReference>
<keyword evidence="2" id="KW-0472">Membrane</keyword>
<dbReference type="OrthoDB" id="4199659at2"/>
<feature type="region of interest" description="Disordered" evidence="1">
    <location>
        <begin position="62"/>
        <end position="93"/>
    </location>
</feature>